<evidence type="ECO:0000256" key="4">
    <source>
        <dbReference type="ARBA" id="ARBA00022763"/>
    </source>
</evidence>
<keyword evidence="6 12" id="KW-0068">Autocatalytic cleavage</keyword>
<evidence type="ECO:0000256" key="3">
    <source>
        <dbReference type="ARBA" id="ARBA00022705"/>
    </source>
</evidence>
<keyword evidence="10" id="KW-0234">DNA repair</keyword>
<dbReference type="GO" id="GO:0006260">
    <property type="term" value="P:DNA replication"/>
    <property type="evidence" value="ECO:0007669"/>
    <property type="project" value="UniProtKB-KW"/>
</dbReference>
<reference evidence="14 15" key="1">
    <citation type="journal article" date="2016" name="Nat. Commun.">
        <title>Thousands of microbial genomes shed light on interconnected biogeochemical processes in an aquifer system.</title>
        <authorList>
            <person name="Anantharaman K."/>
            <person name="Brown C.T."/>
            <person name="Hug L.A."/>
            <person name="Sharon I."/>
            <person name="Castelle C.J."/>
            <person name="Probst A.J."/>
            <person name="Thomas B.C."/>
            <person name="Singh A."/>
            <person name="Wilkins M.J."/>
            <person name="Karaoz U."/>
            <person name="Brodie E.L."/>
            <person name="Williams K.H."/>
            <person name="Hubbard S.S."/>
            <person name="Banfield J.F."/>
        </authorList>
    </citation>
    <scope>NUCLEOTIDE SEQUENCE [LARGE SCALE GENOMIC DNA]</scope>
</reference>
<dbReference type="GO" id="GO:0004252">
    <property type="term" value="F:serine-type endopeptidase activity"/>
    <property type="evidence" value="ECO:0007669"/>
    <property type="project" value="InterPro"/>
</dbReference>
<dbReference type="AlphaFoldDB" id="A0A1G2M2S3"/>
<dbReference type="PANTHER" id="PTHR33516">
    <property type="entry name" value="LEXA REPRESSOR"/>
    <property type="match status" value="1"/>
</dbReference>
<feature type="domain" description="Peptidase S24/S26A/S26B/S26C" evidence="13">
    <location>
        <begin position="69"/>
        <end position="181"/>
    </location>
</feature>
<comment type="caution">
    <text evidence="14">The sequence shown here is derived from an EMBL/GenBank/DDBJ whole genome shotgun (WGS) entry which is preliminary data.</text>
</comment>
<evidence type="ECO:0000256" key="6">
    <source>
        <dbReference type="ARBA" id="ARBA00022813"/>
    </source>
</evidence>
<dbReference type="SUPFAM" id="SSF46785">
    <property type="entry name" value="Winged helix' DNA-binding domain"/>
    <property type="match status" value="1"/>
</dbReference>
<dbReference type="Gene3D" id="1.10.10.10">
    <property type="entry name" value="Winged helix-like DNA-binding domain superfamily/Winged helix DNA-binding domain"/>
    <property type="match status" value="1"/>
</dbReference>
<keyword evidence="8" id="KW-0238">DNA-binding</keyword>
<keyword evidence="3" id="KW-0235">DNA replication</keyword>
<name>A0A1G2M2S3_9BACT</name>
<evidence type="ECO:0000313" key="15">
    <source>
        <dbReference type="Proteomes" id="UP000178873"/>
    </source>
</evidence>
<evidence type="ECO:0000256" key="9">
    <source>
        <dbReference type="ARBA" id="ARBA00023163"/>
    </source>
</evidence>
<evidence type="ECO:0000256" key="2">
    <source>
        <dbReference type="ARBA" id="ARBA00022491"/>
    </source>
</evidence>
<dbReference type="NCBIfam" id="TIGR00498">
    <property type="entry name" value="lexA"/>
    <property type="match status" value="1"/>
</dbReference>
<dbReference type="EMBL" id="MHRF01000007">
    <property type="protein sequence ID" value="OHA18190.1"/>
    <property type="molecule type" value="Genomic_DNA"/>
</dbReference>
<keyword evidence="2" id="KW-0678">Repressor</keyword>
<comment type="similarity">
    <text evidence="1 12">Belongs to the peptidase S24 family.</text>
</comment>
<dbReference type="CDD" id="cd06529">
    <property type="entry name" value="S24_LexA-like"/>
    <property type="match status" value="1"/>
</dbReference>
<evidence type="ECO:0000256" key="7">
    <source>
        <dbReference type="ARBA" id="ARBA00023015"/>
    </source>
</evidence>
<dbReference type="InterPro" id="IPR050077">
    <property type="entry name" value="LexA_repressor"/>
</dbReference>
<dbReference type="Pfam" id="PF00717">
    <property type="entry name" value="Peptidase_S24"/>
    <property type="match status" value="1"/>
</dbReference>
<dbReference type="STRING" id="1802301.A2664_01830"/>
<dbReference type="GO" id="GO:0045892">
    <property type="term" value="P:negative regulation of DNA-templated transcription"/>
    <property type="evidence" value="ECO:0007669"/>
    <property type="project" value="InterPro"/>
</dbReference>
<protein>
    <submittedName>
        <fullName evidence="14">Repressor LexA</fullName>
    </submittedName>
</protein>
<dbReference type="GO" id="GO:0006281">
    <property type="term" value="P:DNA repair"/>
    <property type="evidence" value="ECO:0007669"/>
    <property type="project" value="UniProtKB-KW"/>
</dbReference>
<dbReference type="SUPFAM" id="SSF51306">
    <property type="entry name" value="LexA/Signal peptidase"/>
    <property type="match status" value="1"/>
</dbReference>
<evidence type="ECO:0000256" key="1">
    <source>
        <dbReference type="ARBA" id="ARBA00007484"/>
    </source>
</evidence>
<evidence type="ECO:0000256" key="5">
    <source>
        <dbReference type="ARBA" id="ARBA00022801"/>
    </source>
</evidence>
<dbReference type="InterPro" id="IPR036388">
    <property type="entry name" value="WH-like_DNA-bd_sf"/>
</dbReference>
<sequence length="188" mass="21059">MYNEYQDKIVSFFKQYKRLPSYREVMKLVGFKSKNSVHKLMSKLVEAGILTRDSNGKYAPSNIFGEVAVLGLVKAGLPAPAEESVQDTMSLDDYLIEGTGSSYLLEVDGDSMIDAHIAEGDMVLVERTNKAKDGEIVIAEVDGDFTMKYFRQSGNKVWLEPANKNYKPIYPTESLNITAKVKAVIRKF</sequence>
<dbReference type="InterPro" id="IPR015927">
    <property type="entry name" value="Peptidase_S24_S26A/B/C"/>
</dbReference>
<dbReference type="PRINTS" id="PR00726">
    <property type="entry name" value="LEXASERPTASE"/>
</dbReference>
<organism evidence="14 15">
    <name type="scientific">Candidatus Taylorbacteria bacterium RIFCSPHIGHO2_01_FULL_46_22b</name>
    <dbReference type="NCBI Taxonomy" id="1802301"/>
    <lineage>
        <taxon>Bacteria</taxon>
        <taxon>Candidatus Tayloriibacteriota</taxon>
    </lineage>
</organism>
<dbReference type="InterPro" id="IPR039418">
    <property type="entry name" value="LexA-like"/>
</dbReference>
<evidence type="ECO:0000256" key="11">
    <source>
        <dbReference type="ARBA" id="ARBA00023236"/>
    </source>
</evidence>
<dbReference type="Gene3D" id="2.10.109.10">
    <property type="entry name" value="Umud Fragment, subunit A"/>
    <property type="match status" value="1"/>
</dbReference>
<evidence type="ECO:0000256" key="10">
    <source>
        <dbReference type="ARBA" id="ARBA00023204"/>
    </source>
</evidence>
<gene>
    <name evidence="14" type="ORF">A2664_01830</name>
</gene>
<proteinExistence type="inferred from homology"/>
<dbReference type="PANTHER" id="PTHR33516:SF2">
    <property type="entry name" value="LEXA REPRESSOR-RELATED"/>
    <property type="match status" value="1"/>
</dbReference>
<dbReference type="InterPro" id="IPR036390">
    <property type="entry name" value="WH_DNA-bd_sf"/>
</dbReference>
<accession>A0A1G2M2S3</accession>
<dbReference type="Proteomes" id="UP000178873">
    <property type="component" value="Unassembled WGS sequence"/>
</dbReference>
<keyword evidence="4" id="KW-0227">DNA damage</keyword>
<keyword evidence="11" id="KW-0742">SOS response</keyword>
<keyword evidence="7" id="KW-0805">Transcription regulation</keyword>
<dbReference type="GO" id="GO:0003677">
    <property type="term" value="F:DNA binding"/>
    <property type="evidence" value="ECO:0007669"/>
    <property type="project" value="UniProtKB-KW"/>
</dbReference>
<keyword evidence="5 12" id="KW-0378">Hydrolase</keyword>
<evidence type="ECO:0000256" key="12">
    <source>
        <dbReference type="RuleBase" id="RU003991"/>
    </source>
</evidence>
<dbReference type="InterPro" id="IPR006200">
    <property type="entry name" value="LexA"/>
</dbReference>
<evidence type="ECO:0000313" key="14">
    <source>
        <dbReference type="EMBL" id="OHA18190.1"/>
    </source>
</evidence>
<keyword evidence="9" id="KW-0804">Transcription</keyword>
<dbReference type="InterPro" id="IPR036286">
    <property type="entry name" value="LexA/Signal_pep-like_sf"/>
</dbReference>
<dbReference type="InterPro" id="IPR006197">
    <property type="entry name" value="Peptidase_S24_LexA"/>
</dbReference>
<evidence type="ECO:0000259" key="13">
    <source>
        <dbReference type="Pfam" id="PF00717"/>
    </source>
</evidence>
<evidence type="ECO:0000256" key="8">
    <source>
        <dbReference type="ARBA" id="ARBA00023125"/>
    </source>
</evidence>
<dbReference type="GO" id="GO:0009432">
    <property type="term" value="P:SOS response"/>
    <property type="evidence" value="ECO:0007669"/>
    <property type="project" value="UniProtKB-KW"/>
</dbReference>